<name>A0A0D0Q0S9_9RHOB</name>
<dbReference type="RefSeq" id="WP_018302482.1">
    <property type="nucleotide sequence ID" value="NZ_KB902285.1"/>
</dbReference>
<dbReference type="PANTHER" id="PTHR10094">
    <property type="entry name" value="STEROL CARRIER PROTEIN 2 SCP-2 FAMILY PROTEIN"/>
    <property type="match status" value="1"/>
</dbReference>
<evidence type="ECO:0000259" key="1">
    <source>
        <dbReference type="Pfam" id="PF02036"/>
    </source>
</evidence>
<dbReference type="AlphaFoldDB" id="A0A0D0Q0S9"/>
<protein>
    <submittedName>
        <fullName evidence="2">Wenxma_16, whole genome shotgun sequence</fullName>
    </submittedName>
</protein>
<dbReference type="PANTHER" id="PTHR10094:SF25">
    <property type="entry name" value="SCP2 STEROL-BINDING DOMAIN-CONTAINING PROTEIN 1"/>
    <property type="match status" value="1"/>
</dbReference>
<evidence type="ECO:0000313" key="3">
    <source>
        <dbReference type="Proteomes" id="UP000035100"/>
    </source>
</evidence>
<feature type="domain" description="SCP2" evidence="1">
    <location>
        <begin position="22"/>
        <end position="95"/>
    </location>
</feature>
<dbReference type="STRING" id="1123501.Wenmar_03370"/>
<sequence>MSAVVDEAVTQLNAKMAGEGFDGTAKFVIDGEGTVMIDENGARAGDAPADVTLTADADTFRAILDGDQNPTAAFMQGKLKVDGDMGMAMKLSSLLG</sequence>
<reference evidence="2 3" key="1">
    <citation type="submission" date="2013-01" db="EMBL/GenBank/DDBJ databases">
        <authorList>
            <person name="Fiebig A."/>
            <person name="Goeker M."/>
            <person name="Klenk H.-P.P."/>
        </authorList>
    </citation>
    <scope>NUCLEOTIDE SEQUENCE [LARGE SCALE GENOMIC DNA]</scope>
    <source>
        <strain evidence="2 3">DSM 24838</strain>
    </source>
</reference>
<dbReference type="Gene3D" id="3.30.1050.10">
    <property type="entry name" value="SCP2 sterol-binding domain"/>
    <property type="match status" value="1"/>
</dbReference>
<dbReference type="Pfam" id="PF02036">
    <property type="entry name" value="SCP2"/>
    <property type="match status" value="1"/>
</dbReference>
<proteinExistence type="predicted"/>
<dbReference type="SUPFAM" id="SSF55718">
    <property type="entry name" value="SCP-like"/>
    <property type="match status" value="1"/>
</dbReference>
<dbReference type="EMBL" id="AONG01000017">
    <property type="protein sequence ID" value="KIQ68154.1"/>
    <property type="molecule type" value="Genomic_DNA"/>
</dbReference>
<dbReference type="PATRIC" id="fig|1123501.6.peg.3497"/>
<dbReference type="InterPro" id="IPR003033">
    <property type="entry name" value="SCP2_sterol-bd_dom"/>
</dbReference>
<dbReference type="eggNOG" id="COG3255">
    <property type="taxonomic scope" value="Bacteria"/>
</dbReference>
<dbReference type="OrthoDB" id="9809312at2"/>
<dbReference type="InterPro" id="IPR036527">
    <property type="entry name" value="SCP2_sterol-bd_dom_sf"/>
</dbReference>
<dbReference type="Proteomes" id="UP000035100">
    <property type="component" value="Unassembled WGS sequence"/>
</dbReference>
<comment type="caution">
    <text evidence="2">The sequence shown here is derived from an EMBL/GenBank/DDBJ whole genome shotgun (WGS) entry which is preliminary data.</text>
</comment>
<keyword evidence="3" id="KW-1185">Reference proteome</keyword>
<gene>
    <name evidence="2" type="ORF">Wenmar_03370</name>
</gene>
<accession>A0A0D0Q0S9</accession>
<organism evidence="2 3">
    <name type="scientific">Wenxinia marina DSM 24838</name>
    <dbReference type="NCBI Taxonomy" id="1123501"/>
    <lineage>
        <taxon>Bacteria</taxon>
        <taxon>Pseudomonadati</taxon>
        <taxon>Pseudomonadota</taxon>
        <taxon>Alphaproteobacteria</taxon>
        <taxon>Rhodobacterales</taxon>
        <taxon>Roseobacteraceae</taxon>
        <taxon>Wenxinia</taxon>
    </lineage>
</organism>
<evidence type="ECO:0000313" key="2">
    <source>
        <dbReference type="EMBL" id="KIQ68154.1"/>
    </source>
</evidence>
<dbReference type="GO" id="GO:0005829">
    <property type="term" value="C:cytosol"/>
    <property type="evidence" value="ECO:0007669"/>
    <property type="project" value="TreeGrafter"/>
</dbReference>